<gene>
    <name evidence="3" type="primary">pseG</name>
    <name evidence="3" type="ORF">DS843_01310</name>
</gene>
<feature type="binding site" evidence="2">
    <location>
        <position position="259"/>
    </location>
    <ligand>
        <name>substrate</name>
    </ligand>
</feature>
<dbReference type="PANTHER" id="PTHR21015:SF22">
    <property type="entry name" value="GLYCOSYLTRANSFERASE"/>
    <property type="match status" value="1"/>
</dbReference>
<dbReference type="SUPFAM" id="SSF53756">
    <property type="entry name" value="UDP-Glycosyltransferase/glycogen phosphorylase"/>
    <property type="match status" value="1"/>
</dbReference>
<evidence type="ECO:0000313" key="4">
    <source>
        <dbReference type="Proteomes" id="UP000480854"/>
    </source>
</evidence>
<dbReference type="RefSeq" id="WP_149467085.1">
    <property type="nucleotide sequence ID" value="NZ_QOKW01000001.1"/>
</dbReference>
<dbReference type="GO" id="GO:0016787">
    <property type="term" value="F:hydrolase activity"/>
    <property type="evidence" value="ECO:0007669"/>
    <property type="project" value="UniProtKB-KW"/>
</dbReference>
<dbReference type="PANTHER" id="PTHR21015">
    <property type="entry name" value="UDP-N-ACETYLGLUCOSAMINE--N-ACETYLMURAMYL-(PENTAPEPTIDE) PYROPHOSPHORYL-UNDECAPRENOL N-ACETYLGLUCOSAMINE TRANSFERASE 1"/>
    <property type="match status" value="1"/>
</dbReference>
<proteinExistence type="predicted"/>
<reference evidence="3 4" key="1">
    <citation type="submission" date="2018-07" db="EMBL/GenBank/DDBJ databases">
        <title>Genome sequence of Azospirillum sp. ATCC 49961.</title>
        <authorList>
            <person name="Sant'Anna F.H."/>
            <person name="Baldani J.I."/>
            <person name="Zilli J.E."/>
            <person name="Reis V.M."/>
            <person name="Hartmann A."/>
            <person name="Cruz L."/>
            <person name="de Souza E.M."/>
            <person name="de Oliveira Pedrosa F."/>
            <person name="Passaglia L.M.P."/>
        </authorList>
    </citation>
    <scope>NUCLEOTIDE SEQUENCE [LARGE SCALE GENOMIC DNA]</scope>
    <source>
        <strain evidence="3 4">ATCC 49961</strain>
    </source>
</reference>
<sequence>MRVLFRADAGAFIGAGHVMRCLALAEAVQELGGEASFAAASLPPALEERLRSAGIAVYRIGADPGSAADLAATRAVAEEAAVSAVVLDGYGFGERWRAGLAETGLPVLAFDDVGTGEPIHAGLIVNAAPDAGRLPYRIGNPDARLLLGPAYAPLRREVREAAAAPKPPLEERRSLLVTFGGSDPLGLTAPVIECLAPKLPPGVRLDVAVGGAVQDAGAVEAVAGRFKDSVRMHRDTPRMGHLMAQAGLAVSAAGTTTGELAAVGTPAVLVTIADNQLEAARQSEALGWCALVAGQTDGAAERIAAMALDLWADPARRRVMAGKLAGIVDGQGAVRIARALLEAATIADEYPSPAPGEGRGPRHAREG</sequence>
<accession>A0A9W7U1F6</accession>
<feature type="binding site" evidence="2">
    <location>
        <position position="155"/>
    </location>
    <ligand>
        <name>substrate</name>
    </ligand>
</feature>
<protein>
    <submittedName>
        <fullName evidence="3">UDP-2,4-diacetamido-2,4, 6-trideoxy-beta-L-altropyranose hydrolase</fullName>
        <ecNumber evidence="3">3.6.1.57</ecNumber>
    </submittedName>
</protein>
<evidence type="ECO:0000313" key="3">
    <source>
        <dbReference type="EMBL" id="KAA0684331.1"/>
    </source>
</evidence>
<evidence type="ECO:0000256" key="2">
    <source>
        <dbReference type="PIRSR" id="PIRSR620023-2"/>
    </source>
</evidence>
<dbReference type="Gene3D" id="3.40.50.2000">
    <property type="entry name" value="Glycogen Phosphorylase B"/>
    <property type="match status" value="1"/>
</dbReference>
<dbReference type="EMBL" id="QOKW01000001">
    <property type="protein sequence ID" value="KAA0684331.1"/>
    <property type="molecule type" value="Genomic_DNA"/>
</dbReference>
<organism evidence="3 4">
    <name type="scientific">Roseomonas genomospecies 6</name>
    <dbReference type="NCBI Taxonomy" id="214106"/>
    <lineage>
        <taxon>Bacteria</taxon>
        <taxon>Pseudomonadati</taxon>
        <taxon>Pseudomonadota</taxon>
        <taxon>Alphaproteobacteria</taxon>
        <taxon>Acetobacterales</taxon>
        <taxon>Roseomonadaceae</taxon>
        <taxon>Roseomonas</taxon>
    </lineage>
</organism>
<dbReference type="Gene3D" id="3.40.50.11190">
    <property type="match status" value="1"/>
</dbReference>
<evidence type="ECO:0000256" key="1">
    <source>
        <dbReference type="PIRSR" id="PIRSR620023-1"/>
    </source>
</evidence>
<dbReference type="InterPro" id="IPR020023">
    <property type="entry name" value="PseG"/>
</dbReference>
<name>A0A9W7U1F6_9PROT</name>
<dbReference type="AlphaFoldDB" id="A0A9W7U1F6"/>
<keyword evidence="4" id="KW-1185">Reference proteome</keyword>
<comment type="caution">
    <text evidence="3">The sequence shown here is derived from an EMBL/GenBank/DDBJ whole genome shotgun (WGS) entry which is preliminary data.</text>
</comment>
<keyword evidence="3" id="KW-0378">Hydrolase</keyword>
<dbReference type="EC" id="3.6.1.57" evidence="3"/>
<dbReference type="Proteomes" id="UP000480854">
    <property type="component" value="Unassembled WGS sequence"/>
</dbReference>
<dbReference type="GO" id="GO:0016757">
    <property type="term" value="F:glycosyltransferase activity"/>
    <property type="evidence" value="ECO:0007669"/>
    <property type="project" value="TreeGrafter"/>
</dbReference>
<dbReference type="NCBIfam" id="TIGR03590">
    <property type="entry name" value="PseG"/>
    <property type="match status" value="1"/>
</dbReference>
<dbReference type="OrthoDB" id="9788924at2"/>
<feature type="active site" description="Proton acceptor" evidence="1">
    <location>
        <position position="17"/>
    </location>
</feature>